<organism evidence="1 2">
    <name type="scientific">Microcystis aeruginosa NIES-298</name>
    <dbReference type="NCBI Taxonomy" id="449468"/>
    <lineage>
        <taxon>Bacteria</taxon>
        <taxon>Bacillati</taxon>
        <taxon>Cyanobacteriota</taxon>
        <taxon>Cyanophyceae</taxon>
        <taxon>Oscillatoriophycideae</taxon>
        <taxon>Chroococcales</taxon>
        <taxon>Microcystaceae</taxon>
        <taxon>Microcystis</taxon>
    </lineage>
</organism>
<evidence type="ECO:0000313" key="2">
    <source>
        <dbReference type="Proteomes" id="UP000236321"/>
    </source>
</evidence>
<accession>A0A2H6BXD6</accession>
<name>A0A2H6BXD6_MICAE</name>
<dbReference type="RefSeq" id="WP_069474518.1">
    <property type="nucleotide sequence ID" value="NZ_BEIU01000011.1"/>
</dbReference>
<comment type="caution">
    <text evidence="1">The sequence shown here is derived from an EMBL/GenBank/DDBJ whole genome shotgun (WGS) entry which is preliminary data.</text>
</comment>
<reference evidence="2" key="1">
    <citation type="submission" date="2017-12" db="EMBL/GenBank/DDBJ databases">
        <title>Improved Draft Genome Sequence of Microcystis aeruginosa NIES-298, a Microcystin-Producing Cyanobacterium from Lake Kasumigaura, Japan.</title>
        <authorList>
            <person name="Yamaguchi H."/>
            <person name="Suzuki S."/>
            <person name="Kawachi M."/>
        </authorList>
    </citation>
    <scope>NUCLEOTIDE SEQUENCE [LARGE SCALE GENOMIC DNA]</scope>
    <source>
        <strain evidence="2">NIES-298</strain>
    </source>
</reference>
<dbReference type="Pfam" id="PF24838">
    <property type="entry name" value="8xMP"/>
    <property type="match status" value="1"/>
</dbReference>
<gene>
    <name evidence="1" type="ORF">BGM30_39400</name>
</gene>
<dbReference type="InterPro" id="IPR056918">
    <property type="entry name" value="8xMP"/>
</dbReference>
<evidence type="ECO:0000313" key="1">
    <source>
        <dbReference type="EMBL" id="GBD54847.1"/>
    </source>
</evidence>
<dbReference type="EMBL" id="BEYQ01000015">
    <property type="protein sequence ID" value="GBD54847.1"/>
    <property type="molecule type" value="Genomic_DNA"/>
</dbReference>
<dbReference type="AlphaFoldDB" id="A0A2H6BXD6"/>
<sequence>MKLLIKILKNFRKLFKSEVTSQELNIREGLEYLKETSESANKTWELFQYFRSEIQHEHSLLMGRVTWYITCQSFLLTVYAITYSNSKGPNWFSNLLLPSLAIIVSFLSYFMIQGATKTIDMWGKLRLKLVSENSKLDPVLIPRWRSNAPKDDPIHLRALWFPQFISILFVVIWVLIAYFSWRFPWL</sequence>
<proteinExistence type="predicted"/>
<protein>
    <submittedName>
        <fullName evidence="1">Uncharacterized protein</fullName>
    </submittedName>
</protein>
<dbReference type="Proteomes" id="UP000236321">
    <property type="component" value="Unassembled WGS sequence"/>
</dbReference>